<organism evidence="1 2">
    <name type="scientific">Algoriphagus machipongonensis</name>
    <dbReference type="NCBI Taxonomy" id="388413"/>
    <lineage>
        <taxon>Bacteria</taxon>
        <taxon>Pseudomonadati</taxon>
        <taxon>Bacteroidota</taxon>
        <taxon>Cytophagia</taxon>
        <taxon>Cytophagales</taxon>
        <taxon>Cyclobacteriaceae</taxon>
        <taxon>Algoriphagus</taxon>
    </lineage>
</organism>
<dbReference type="AlphaFoldDB" id="A3HT91"/>
<gene>
    <name evidence="1" type="ORF">ALPR1_12600</name>
</gene>
<comment type="caution">
    <text evidence="1">The sequence shown here is derived from an EMBL/GenBank/DDBJ whole genome shotgun (WGS) entry which is preliminary data.</text>
</comment>
<evidence type="ECO:0000313" key="2">
    <source>
        <dbReference type="Proteomes" id="UP000003919"/>
    </source>
</evidence>
<reference evidence="1 2" key="1">
    <citation type="journal article" date="2011" name="J. Bacteriol.">
        <title>Complete genome sequence of Algoriphagus sp. PR1, bacterial prey of a colony-forming choanoflagellate.</title>
        <authorList>
            <person name="Alegado R.A."/>
            <person name="Ferriera S."/>
            <person name="Nusbaum C."/>
            <person name="Young S.K."/>
            <person name="Zeng Q."/>
            <person name="Imamovic A."/>
            <person name="Fairclough S.R."/>
            <person name="King N."/>
        </authorList>
    </citation>
    <scope>NUCLEOTIDE SEQUENCE [LARGE SCALE GENOMIC DNA]</scope>
    <source>
        <strain evidence="1 2">PR1</strain>
    </source>
</reference>
<proteinExistence type="predicted"/>
<dbReference type="RefSeq" id="WP_008201005.1">
    <property type="nucleotide sequence ID" value="NZ_CM001023.1"/>
</dbReference>
<protein>
    <submittedName>
        <fullName evidence="1">Uncharacterized protein</fullName>
    </submittedName>
</protein>
<sequence length="210" mass="25424">MEQNQISTKRIIYDLLEMKGRAIKLLENDYVFNDFLKEFLKSSIAEEFENQIPSIKEISKRFNIKYDKLRKYLHLIYQELIGEGVAKIPFEFKNITYVFNIYYDLKKQNLSFESRCLPVIPRVGESISISFFYAYFGYSHFYVEEITHEFLEDQQIVRIQLRPGYFNSYWRFRKDQAEEEGELAFDDLYNLNEYQLKVKLGIGRYKHWAK</sequence>
<dbReference type="HOGENOM" id="CLU_1307973_0_0_10"/>
<accession>A3HT91</accession>
<dbReference type="eggNOG" id="ENOG502ZH58">
    <property type="taxonomic scope" value="Bacteria"/>
</dbReference>
<dbReference type="EMBL" id="AAXU02000001">
    <property type="protein sequence ID" value="EAZ83059.1"/>
    <property type="molecule type" value="Genomic_DNA"/>
</dbReference>
<dbReference type="Proteomes" id="UP000003919">
    <property type="component" value="Unassembled WGS sequence"/>
</dbReference>
<evidence type="ECO:0000313" key="1">
    <source>
        <dbReference type="EMBL" id="EAZ83059.1"/>
    </source>
</evidence>
<name>A3HT91_9BACT</name>
<dbReference type="OrthoDB" id="884804at2"/>
<keyword evidence="2" id="KW-1185">Reference proteome</keyword>